<dbReference type="Proteomes" id="UP000030108">
    <property type="component" value="Unassembled WGS sequence"/>
</dbReference>
<dbReference type="OrthoDB" id="3219473at2759"/>
<proteinExistence type="predicted"/>
<dbReference type="AlphaFoldDB" id="X8JKR8"/>
<feature type="region of interest" description="Disordered" evidence="1">
    <location>
        <begin position="128"/>
        <end position="171"/>
    </location>
</feature>
<accession>X8JKR8</accession>
<feature type="region of interest" description="Disordered" evidence="1">
    <location>
        <begin position="1"/>
        <end position="21"/>
    </location>
</feature>
<protein>
    <submittedName>
        <fullName evidence="2">Uncharacterized protein</fullName>
    </submittedName>
</protein>
<dbReference type="EMBL" id="JATN01000314">
    <property type="protein sequence ID" value="EUC64244.1"/>
    <property type="molecule type" value="Genomic_DNA"/>
</dbReference>
<organism evidence="2 3">
    <name type="scientific">Rhizoctonia solani AG-3 Rhs1AP</name>
    <dbReference type="NCBI Taxonomy" id="1086054"/>
    <lineage>
        <taxon>Eukaryota</taxon>
        <taxon>Fungi</taxon>
        <taxon>Dikarya</taxon>
        <taxon>Basidiomycota</taxon>
        <taxon>Agaricomycotina</taxon>
        <taxon>Agaricomycetes</taxon>
        <taxon>Cantharellales</taxon>
        <taxon>Ceratobasidiaceae</taxon>
        <taxon>Rhizoctonia</taxon>
    </lineage>
</organism>
<gene>
    <name evidence="2" type="ORF">RSOL_437840</name>
</gene>
<feature type="compositionally biased region" description="Polar residues" evidence="1">
    <location>
        <begin position="1"/>
        <end position="10"/>
    </location>
</feature>
<comment type="caution">
    <text evidence="2">The sequence shown here is derived from an EMBL/GenBank/DDBJ whole genome shotgun (WGS) entry which is preliminary data.</text>
</comment>
<feature type="compositionally biased region" description="Low complexity" evidence="1">
    <location>
        <begin position="134"/>
        <end position="171"/>
    </location>
</feature>
<evidence type="ECO:0000313" key="2">
    <source>
        <dbReference type="EMBL" id="EUC64244.1"/>
    </source>
</evidence>
<sequence>MAPVANTTSGGKAKAVKSTKRHRFDPIPKRVTKGFRVPFNYHEWTKLVEAWYAADIQGYPDKGAIVGLSIHFGRCVKQVNTFYTNRRQDVSNKETGKRKLTEEELHELLWAKYKGTVEERMIAKQRGLSVREASSSSSTSSSNKSSSPTPSLTMSEGSSIESTSSEGSLESASSADLSAVDLGYSEWSATVTPAMAALLEVVSERLSELEAGQLMLSL</sequence>
<name>X8JKR8_9AGAM</name>
<reference evidence="3" key="1">
    <citation type="journal article" date="2014" name="Genome Announc.">
        <title>Draft genome sequence of the plant-pathogenic soil fungus Rhizoctonia solani anastomosis group 3 strain Rhs1AP.</title>
        <authorList>
            <person name="Cubeta M.A."/>
            <person name="Thomas E."/>
            <person name="Dean R.A."/>
            <person name="Jabaji S."/>
            <person name="Neate S.M."/>
            <person name="Tavantzis S."/>
            <person name="Toda T."/>
            <person name="Vilgalys R."/>
            <person name="Bharathan N."/>
            <person name="Fedorova-Abrams N."/>
            <person name="Pakala S.B."/>
            <person name="Pakala S.M."/>
            <person name="Zafar N."/>
            <person name="Joardar V."/>
            <person name="Losada L."/>
            <person name="Nierman W.C."/>
        </authorList>
    </citation>
    <scope>NUCLEOTIDE SEQUENCE [LARGE SCALE GENOMIC DNA]</scope>
    <source>
        <strain evidence="3">AG-3</strain>
    </source>
</reference>
<evidence type="ECO:0000313" key="3">
    <source>
        <dbReference type="Proteomes" id="UP000030108"/>
    </source>
</evidence>
<evidence type="ECO:0000256" key="1">
    <source>
        <dbReference type="SAM" id="MobiDB-lite"/>
    </source>
</evidence>